<evidence type="ECO:0000313" key="5">
    <source>
        <dbReference type="Proteomes" id="UP000660070"/>
    </source>
</evidence>
<evidence type="ECO:0000313" key="4">
    <source>
        <dbReference type="EMBL" id="MBF8456491.1"/>
    </source>
</evidence>
<keyword evidence="5" id="KW-1185">Reference proteome</keyword>
<dbReference type="Proteomes" id="UP000660070">
    <property type="component" value="Unassembled WGS sequence"/>
</dbReference>
<comment type="subcellular location">
    <subcellularLocation>
        <location evidence="1">Cell outer membrane</location>
    </subcellularLocation>
</comment>
<evidence type="ECO:0000256" key="3">
    <source>
        <dbReference type="ARBA" id="ARBA00023237"/>
    </source>
</evidence>
<dbReference type="EMBL" id="JADPVI010000001">
    <property type="protein sequence ID" value="MBF8456491.1"/>
    <property type="molecule type" value="Genomic_DNA"/>
</dbReference>
<evidence type="ECO:0000256" key="2">
    <source>
        <dbReference type="ARBA" id="ARBA00023136"/>
    </source>
</evidence>
<reference evidence="4 5" key="1">
    <citation type="submission" date="2020-11" db="EMBL/GenBank/DDBJ databases">
        <title>Kaistella gelatinilytica sp. nov., a flavobacterium isolated from Antarctic Soil.</title>
        <authorList>
            <person name="Li J."/>
        </authorList>
    </citation>
    <scope>NUCLEOTIDE SEQUENCE [LARGE SCALE GENOMIC DNA]</scope>
    <source>
        <strain evidence="4 5">G5-32</strain>
    </source>
</reference>
<gene>
    <name evidence="4" type="ORF">IV494_04785</name>
</gene>
<accession>A0ABS0F9U7</accession>
<evidence type="ECO:0000256" key="1">
    <source>
        <dbReference type="ARBA" id="ARBA00004442"/>
    </source>
</evidence>
<organism evidence="4 5">
    <name type="scientific">Kaistella gelatinilytica</name>
    <dbReference type="NCBI Taxonomy" id="2787636"/>
    <lineage>
        <taxon>Bacteria</taxon>
        <taxon>Pseudomonadati</taxon>
        <taxon>Bacteroidota</taxon>
        <taxon>Flavobacteriia</taxon>
        <taxon>Flavobacteriales</taxon>
        <taxon>Weeksellaceae</taxon>
        <taxon>Chryseobacterium group</taxon>
        <taxon>Kaistella</taxon>
    </lineage>
</organism>
<sequence length="795" mass="90990">MKNISISAPDKNLNVSDKIFYLEENTHLVFEKISENIFSIHQPEKKIRISGTIIDKKDNTPIAGATIILENGEKTSADKNGFFDIMVSRPVGYKIESPEFITLQVSAIEKNNAEKNIYILDEKIKKIDEVFIQQYISNSISKNKDGSYGISPKKGGIIPGLIEPDVLQTTLFLPGITSAKESLSSINVRSGTNDQNLILWNGIKLYQTGHFFGQISTINPYLSNYIKIFKNGSPAFFGDGVSSVVDISTDANFSAKNKYSFGLNMLNADIYAKVNITKNSFIEVAARKSFTEFLSTPTFNKYFQKTFQNTSILNLNTNENVEYSVNKDFRFYDISTKLVQKIGAKNLLIFDFININDKVNASEADEDGDEDNLLKNTIYQKNLGLNATWKSVWNSKNSSTIQLSNSVYELDSKIENIFDLSSYNTKENKVNDQSLKIDHHYQLNKKYALKFGYQLNKIAVRNVAEDKSVSSFEKSNSNLTEHAIFAEAKLNDSTSKFNASAGIRGNYITTFRKIMVEPRFQLNYEINKNLDLIFLGEMKSQIISQQIERQNDFFGVENRWWILANNSDIPVQRSRQISLGLDYKQNNWLITAETYYKKVSGITTSSQGFQNQFQYVQTSGNYNVKGIELLAQKKINYFLIWSHYNFGQSKYNFPALTPSVFENNFQINHLFALGCNFEKKRYKFALGSKWHSGKPETELRDNNINFSDPDNPVLNFALPNGKPLEQYFQVDASVSYHFKTNHNWDYYFNVSLLNIFNRKNEINEYYKINQESTEIEQVKSFGLSRTINAAFRVSF</sequence>
<proteinExistence type="predicted"/>
<comment type="caution">
    <text evidence="4">The sequence shown here is derived from an EMBL/GenBank/DDBJ whole genome shotgun (WGS) entry which is preliminary data.</text>
</comment>
<dbReference type="InterPro" id="IPR008969">
    <property type="entry name" value="CarboxyPept-like_regulatory"/>
</dbReference>
<dbReference type="SUPFAM" id="SSF49464">
    <property type="entry name" value="Carboxypeptidase regulatory domain-like"/>
    <property type="match status" value="1"/>
</dbReference>
<dbReference type="Gene3D" id="2.40.170.20">
    <property type="entry name" value="TonB-dependent receptor, beta-barrel domain"/>
    <property type="match status" value="1"/>
</dbReference>
<keyword evidence="4" id="KW-0675">Receptor</keyword>
<name>A0ABS0F9U7_9FLAO</name>
<dbReference type="RefSeq" id="WP_196079008.1">
    <property type="nucleotide sequence ID" value="NZ_JADPVI010000001.1"/>
</dbReference>
<dbReference type="InterPro" id="IPR037066">
    <property type="entry name" value="Plug_dom_sf"/>
</dbReference>
<keyword evidence="2" id="KW-0472">Membrane</keyword>
<dbReference type="InterPro" id="IPR036942">
    <property type="entry name" value="Beta-barrel_TonB_sf"/>
</dbReference>
<protein>
    <submittedName>
        <fullName evidence="4">TonB-dependent receptor</fullName>
    </submittedName>
</protein>
<dbReference type="Gene3D" id="2.170.130.10">
    <property type="entry name" value="TonB-dependent receptor, plug domain"/>
    <property type="match status" value="1"/>
</dbReference>
<keyword evidence="3" id="KW-0998">Cell outer membrane</keyword>
<dbReference type="SUPFAM" id="SSF56935">
    <property type="entry name" value="Porins"/>
    <property type="match status" value="1"/>
</dbReference>